<keyword evidence="17" id="KW-1185">Reference proteome</keyword>
<dbReference type="SMART" id="SM00408">
    <property type="entry name" value="IGc2"/>
    <property type="match status" value="3"/>
</dbReference>
<dbReference type="AlphaFoldDB" id="A0A6P8H6S6"/>
<sequence length="484" mass="53960">MYATVERLVFYLGILMLLMTCEARGPPWVSHQVEERQMARLGRTVRLPCPVEGDPPPLILWVKDGRNVNQGYSRYRVLKQSLKIKEVEMEDAGVYICRVTNGFGSIALNFTLIVIDDAAVTQNKPPPVAEPNAENILQDPTGQPWVKPRFSQPTKMRRRVLEQPLGSSVRLKCLASGTPPPSITWWKDQTLLARPRQGKRPQWTLTLKNLQPQDSARYTCHVTNTAGHINATYKVDVIERTNSKPILTGTHPVNTTVPFGGTASFQCKVHSDVKPVIQWLKRVDPGTEGRYNSTLEVGGQHFVVLPTGDVWSRPDGSYLNKLAIIKAREEDAGMYICLGANTMGYSFRSAYLTVLPDPQVEKPITPPHLSSGLPWPLIIGIPAAALLIVGTIVLWLCHSRRRQGALPPRTAAHHEHHSIDKDQAAPSSITPDFPNQRLMGMSAPALSGPPKLYPKVYTDTHTHTHTHSHAHVEGKVHQHFHYQC</sequence>
<feature type="region of interest" description="Disordered" evidence="13">
    <location>
        <begin position="407"/>
        <end position="434"/>
    </location>
</feature>
<dbReference type="InterPro" id="IPR013783">
    <property type="entry name" value="Ig-like_fold"/>
</dbReference>
<keyword evidence="7" id="KW-1015">Disulfide bond</keyword>
<dbReference type="Gene3D" id="2.60.40.10">
    <property type="entry name" value="Immunoglobulins"/>
    <property type="match status" value="3"/>
</dbReference>
<evidence type="ECO:0000256" key="15">
    <source>
        <dbReference type="SAM" id="SignalP"/>
    </source>
</evidence>
<dbReference type="FunFam" id="2.60.40.10:FF:000593">
    <property type="entry name" value="Fibroblast growth factor receptor-like 1"/>
    <property type="match status" value="1"/>
</dbReference>
<evidence type="ECO:0000256" key="9">
    <source>
        <dbReference type="ARBA" id="ARBA00023180"/>
    </source>
</evidence>
<dbReference type="Proteomes" id="UP000515152">
    <property type="component" value="Chromosome 20"/>
</dbReference>
<comment type="subcellular location">
    <subcellularLocation>
        <location evidence="1">Membrane</location>
        <topology evidence="1">Single-pass membrane protein</topology>
    </subcellularLocation>
</comment>
<feature type="chain" id="PRO_5028012117" description="Fibroblast growth factor receptor-like 1" evidence="15">
    <location>
        <begin position="24"/>
        <end position="484"/>
    </location>
</feature>
<dbReference type="SUPFAM" id="SSF48726">
    <property type="entry name" value="Immunoglobulin"/>
    <property type="match status" value="3"/>
</dbReference>
<dbReference type="GO" id="GO:0017134">
    <property type="term" value="F:fibroblast growth factor binding"/>
    <property type="evidence" value="ECO:0007669"/>
    <property type="project" value="TreeGrafter"/>
</dbReference>
<dbReference type="InterPro" id="IPR003598">
    <property type="entry name" value="Ig_sub2"/>
</dbReference>
<feature type="domain" description="Ig-like" evidence="16">
    <location>
        <begin position="27"/>
        <end position="113"/>
    </location>
</feature>
<dbReference type="InterPro" id="IPR007110">
    <property type="entry name" value="Ig-like_dom"/>
</dbReference>
<dbReference type="FunFam" id="2.60.40.10:FF:000246">
    <property type="entry name" value="Fibroblast growth factor receptor like 1"/>
    <property type="match status" value="1"/>
</dbReference>
<keyword evidence="4" id="KW-0677">Repeat</keyword>
<evidence type="ECO:0000256" key="3">
    <source>
        <dbReference type="ARBA" id="ARBA00022729"/>
    </source>
</evidence>
<feature type="signal peptide" evidence="15">
    <location>
        <begin position="1"/>
        <end position="23"/>
    </location>
</feature>
<dbReference type="InterPro" id="IPR003599">
    <property type="entry name" value="Ig_sub"/>
</dbReference>
<dbReference type="Pfam" id="PF13927">
    <property type="entry name" value="Ig_3"/>
    <property type="match status" value="2"/>
</dbReference>
<feature type="domain" description="Ig-like" evidence="16">
    <location>
        <begin position="148"/>
        <end position="236"/>
    </location>
</feature>
<dbReference type="InterPro" id="IPR052615">
    <property type="entry name" value="FGFRL"/>
</dbReference>
<evidence type="ECO:0000256" key="7">
    <source>
        <dbReference type="ARBA" id="ARBA00023157"/>
    </source>
</evidence>
<dbReference type="PANTHER" id="PTHR19890">
    <property type="entry name" value="FIBROBLAST GROWTH FACTOR RECEPTOR"/>
    <property type="match status" value="1"/>
</dbReference>
<comment type="function">
    <text evidence="11">Has a negative effect on cell proliferation.</text>
</comment>
<dbReference type="InterPro" id="IPR036179">
    <property type="entry name" value="Ig-like_dom_sf"/>
</dbReference>
<reference evidence="18" key="1">
    <citation type="submission" date="2025-08" db="UniProtKB">
        <authorList>
            <consortium name="RefSeq"/>
        </authorList>
    </citation>
    <scope>IDENTIFICATION</scope>
</reference>
<dbReference type="PROSITE" id="PS50835">
    <property type="entry name" value="IG_LIKE"/>
    <property type="match status" value="3"/>
</dbReference>
<evidence type="ECO:0000256" key="14">
    <source>
        <dbReference type="SAM" id="Phobius"/>
    </source>
</evidence>
<keyword evidence="10" id="KW-0393">Immunoglobulin domain</keyword>
<evidence type="ECO:0000256" key="2">
    <source>
        <dbReference type="ARBA" id="ARBA00022692"/>
    </source>
</evidence>
<dbReference type="OrthoDB" id="6244905at2759"/>
<dbReference type="KEGG" id="char:105908136"/>
<evidence type="ECO:0000259" key="16">
    <source>
        <dbReference type="PROSITE" id="PS50835"/>
    </source>
</evidence>
<evidence type="ECO:0000256" key="11">
    <source>
        <dbReference type="ARBA" id="ARBA00053149"/>
    </source>
</evidence>
<dbReference type="RefSeq" id="XP_031443372.1">
    <property type="nucleotide sequence ID" value="XM_031587512.2"/>
</dbReference>
<dbReference type="GeneID" id="105908136"/>
<evidence type="ECO:0000256" key="6">
    <source>
        <dbReference type="ARBA" id="ARBA00023136"/>
    </source>
</evidence>
<dbReference type="CTD" id="497135"/>
<evidence type="ECO:0000313" key="18">
    <source>
        <dbReference type="RefSeq" id="XP_031443372.1"/>
    </source>
</evidence>
<evidence type="ECO:0000256" key="1">
    <source>
        <dbReference type="ARBA" id="ARBA00004167"/>
    </source>
</evidence>
<feature type="domain" description="Ig-like" evidence="16">
    <location>
        <begin position="245"/>
        <end position="353"/>
    </location>
</feature>
<dbReference type="CDD" id="cd05856">
    <property type="entry name" value="IgI_2_FGFRL1-like"/>
    <property type="match status" value="1"/>
</dbReference>
<dbReference type="GO" id="GO:0005007">
    <property type="term" value="F:fibroblast growth factor receptor activity"/>
    <property type="evidence" value="ECO:0007669"/>
    <property type="project" value="TreeGrafter"/>
</dbReference>
<dbReference type="Pfam" id="PF07679">
    <property type="entry name" value="I-set"/>
    <property type="match status" value="1"/>
</dbReference>
<evidence type="ECO:0000256" key="4">
    <source>
        <dbReference type="ARBA" id="ARBA00022737"/>
    </source>
</evidence>
<dbReference type="FunFam" id="2.60.40.10:FF:000016">
    <property type="entry name" value="Fibroblast growth factor receptor"/>
    <property type="match status" value="1"/>
</dbReference>
<evidence type="ECO:0000256" key="13">
    <source>
        <dbReference type="SAM" id="MobiDB-lite"/>
    </source>
</evidence>
<evidence type="ECO:0000256" key="12">
    <source>
        <dbReference type="ARBA" id="ARBA00074412"/>
    </source>
</evidence>
<keyword evidence="5 14" id="KW-1133">Transmembrane helix</keyword>
<evidence type="ECO:0000256" key="5">
    <source>
        <dbReference type="ARBA" id="ARBA00022989"/>
    </source>
</evidence>
<gene>
    <name evidence="18" type="primary">fgfrl1b</name>
</gene>
<organism evidence="17 18">
    <name type="scientific">Clupea harengus</name>
    <name type="common">Atlantic herring</name>
    <dbReference type="NCBI Taxonomy" id="7950"/>
    <lineage>
        <taxon>Eukaryota</taxon>
        <taxon>Metazoa</taxon>
        <taxon>Chordata</taxon>
        <taxon>Craniata</taxon>
        <taxon>Vertebrata</taxon>
        <taxon>Euteleostomi</taxon>
        <taxon>Actinopterygii</taxon>
        <taxon>Neopterygii</taxon>
        <taxon>Teleostei</taxon>
        <taxon>Clupei</taxon>
        <taxon>Clupeiformes</taxon>
        <taxon>Clupeoidei</taxon>
        <taxon>Clupeidae</taxon>
        <taxon>Clupea</taxon>
    </lineage>
</organism>
<keyword evidence="6 14" id="KW-0472">Membrane</keyword>
<name>A0A6P8H6S6_CLUHA</name>
<keyword evidence="9" id="KW-0325">Glycoprotein</keyword>
<keyword evidence="3 15" id="KW-0732">Signal</keyword>
<accession>A0A6P8H6S6</accession>
<keyword evidence="2 14" id="KW-0812">Transmembrane</keyword>
<keyword evidence="8" id="KW-0675">Receptor</keyword>
<feature type="transmembrane region" description="Helical" evidence="14">
    <location>
        <begin position="373"/>
        <end position="397"/>
    </location>
</feature>
<evidence type="ECO:0000256" key="10">
    <source>
        <dbReference type="ARBA" id="ARBA00023319"/>
    </source>
</evidence>
<evidence type="ECO:0000256" key="8">
    <source>
        <dbReference type="ARBA" id="ARBA00023170"/>
    </source>
</evidence>
<dbReference type="SMART" id="SM00409">
    <property type="entry name" value="IG"/>
    <property type="match status" value="3"/>
</dbReference>
<dbReference type="PANTHER" id="PTHR19890:SF10">
    <property type="entry name" value="FIBROBLAST GROWTH FACTOR RECEPTOR-LIKE 1"/>
    <property type="match status" value="1"/>
</dbReference>
<dbReference type="InterPro" id="IPR013098">
    <property type="entry name" value="Ig_I-set"/>
</dbReference>
<proteinExistence type="predicted"/>
<protein>
    <recommendedName>
        <fullName evidence="12">Fibroblast growth factor receptor-like 1</fullName>
    </recommendedName>
</protein>
<evidence type="ECO:0000313" key="17">
    <source>
        <dbReference type="Proteomes" id="UP000515152"/>
    </source>
</evidence>
<dbReference type="GO" id="GO:0005886">
    <property type="term" value="C:plasma membrane"/>
    <property type="evidence" value="ECO:0007669"/>
    <property type="project" value="TreeGrafter"/>
</dbReference>